<dbReference type="OrthoDB" id="4160064at2759"/>
<evidence type="ECO:0000313" key="3">
    <source>
        <dbReference type="Proteomes" id="UP000799291"/>
    </source>
</evidence>
<reference evidence="2" key="1">
    <citation type="journal article" date="2020" name="Stud. Mycol.">
        <title>101 Dothideomycetes genomes: a test case for predicting lifestyles and emergence of pathogens.</title>
        <authorList>
            <person name="Haridas S."/>
            <person name="Albert R."/>
            <person name="Binder M."/>
            <person name="Bloem J."/>
            <person name="Labutti K."/>
            <person name="Salamov A."/>
            <person name="Andreopoulos B."/>
            <person name="Baker S."/>
            <person name="Barry K."/>
            <person name="Bills G."/>
            <person name="Bluhm B."/>
            <person name="Cannon C."/>
            <person name="Castanera R."/>
            <person name="Culley D."/>
            <person name="Daum C."/>
            <person name="Ezra D."/>
            <person name="Gonzalez J."/>
            <person name="Henrissat B."/>
            <person name="Kuo A."/>
            <person name="Liang C."/>
            <person name="Lipzen A."/>
            <person name="Lutzoni F."/>
            <person name="Magnuson J."/>
            <person name="Mondo S."/>
            <person name="Nolan M."/>
            <person name="Ohm R."/>
            <person name="Pangilinan J."/>
            <person name="Park H.-J."/>
            <person name="Ramirez L."/>
            <person name="Alfaro M."/>
            <person name="Sun H."/>
            <person name="Tritt A."/>
            <person name="Yoshinaga Y."/>
            <person name="Zwiers L.-H."/>
            <person name="Turgeon B."/>
            <person name="Goodwin S."/>
            <person name="Spatafora J."/>
            <person name="Crous P."/>
            <person name="Grigoriev I."/>
        </authorList>
    </citation>
    <scope>NUCLEOTIDE SEQUENCE</scope>
    <source>
        <strain evidence="2">CBS 122367</strain>
    </source>
</reference>
<dbReference type="Proteomes" id="UP000799291">
    <property type="component" value="Unassembled WGS sequence"/>
</dbReference>
<gene>
    <name evidence="2" type="ORF">K458DRAFT_483510</name>
</gene>
<evidence type="ECO:0000313" key="2">
    <source>
        <dbReference type="EMBL" id="KAF2689992.1"/>
    </source>
</evidence>
<organism evidence="2 3">
    <name type="scientific">Lentithecium fluviatile CBS 122367</name>
    <dbReference type="NCBI Taxonomy" id="1168545"/>
    <lineage>
        <taxon>Eukaryota</taxon>
        <taxon>Fungi</taxon>
        <taxon>Dikarya</taxon>
        <taxon>Ascomycota</taxon>
        <taxon>Pezizomycotina</taxon>
        <taxon>Dothideomycetes</taxon>
        <taxon>Pleosporomycetidae</taxon>
        <taxon>Pleosporales</taxon>
        <taxon>Massarineae</taxon>
        <taxon>Lentitheciaceae</taxon>
        <taxon>Lentithecium</taxon>
    </lineage>
</organism>
<feature type="region of interest" description="Disordered" evidence="1">
    <location>
        <begin position="1"/>
        <end position="32"/>
    </location>
</feature>
<sequence>MAPSTVPHEQTSPLLLPKPANDQPTTTTQLSHPTTTAIKTLAILRLGIGAASLITPRWACALFQYSLPQGSSIIGRLFGIREVILGELLYTSEDKNAIDGGRREVRRALWCNIAADTVDICSVGFAVATGGMGRVPGALFAGGAVVGVGLGALCLKEV</sequence>
<dbReference type="EMBL" id="MU005571">
    <property type="protein sequence ID" value="KAF2689992.1"/>
    <property type="molecule type" value="Genomic_DNA"/>
</dbReference>
<evidence type="ECO:0000256" key="1">
    <source>
        <dbReference type="SAM" id="MobiDB-lite"/>
    </source>
</evidence>
<name>A0A6G1JHG6_9PLEO</name>
<dbReference type="AlphaFoldDB" id="A0A6G1JHG6"/>
<protein>
    <submittedName>
        <fullName evidence="2">Uncharacterized protein</fullName>
    </submittedName>
</protein>
<keyword evidence="3" id="KW-1185">Reference proteome</keyword>
<proteinExistence type="predicted"/>
<accession>A0A6G1JHG6</accession>